<organism evidence="2 3">
    <name type="scientific">Rhodotorula graminis (strain WP1)</name>
    <dbReference type="NCBI Taxonomy" id="578459"/>
    <lineage>
        <taxon>Eukaryota</taxon>
        <taxon>Fungi</taxon>
        <taxon>Dikarya</taxon>
        <taxon>Basidiomycota</taxon>
        <taxon>Pucciniomycotina</taxon>
        <taxon>Microbotryomycetes</taxon>
        <taxon>Sporidiobolales</taxon>
        <taxon>Sporidiobolaceae</taxon>
        <taxon>Rhodotorula</taxon>
    </lineage>
</organism>
<dbReference type="AlphaFoldDB" id="A0A0P9EJ24"/>
<evidence type="ECO:0000256" key="1">
    <source>
        <dbReference type="SAM" id="MobiDB-lite"/>
    </source>
</evidence>
<feature type="non-terminal residue" evidence="2">
    <location>
        <position position="398"/>
    </location>
</feature>
<feature type="non-terminal residue" evidence="2">
    <location>
        <position position="1"/>
    </location>
</feature>
<dbReference type="GeneID" id="28977915"/>
<feature type="compositionally biased region" description="Basic and acidic residues" evidence="1">
    <location>
        <begin position="367"/>
        <end position="377"/>
    </location>
</feature>
<feature type="region of interest" description="Disordered" evidence="1">
    <location>
        <begin position="367"/>
        <end position="398"/>
    </location>
</feature>
<evidence type="ECO:0000313" key="3">
    <source>
        <dbReference type="Proteomes" id="UP000053890"/>
    </source>
</evidence>
<reference evidence="2 3" key="1">
    <citation type="journal article" date="2015" name="Front. Microbiol.">
        <title>Genome sequence of the plant growth promoting endophytic yeast Rhodotorula graminis WP1.</title>
        <authorList>
            <person name="Firrincieli A."/>
            <person name="Otillar R."/>
            <person name="Salamov A."/>
            <person name="Schmutz J."/>
            <person name="Khan Z."/>
            <person name="Redman R.S."/>
            <person name="Fleck N.D."/>
            <person name="Lindquist E."/>
            <person name="Grigoriev I.V."/>
            <person name="Doty S.L."/>
        </authorList>
    </citation>
    <scope>NUCLEOTIDE SEQUENCE [LARGE SCALE GENOMIC DNA]</scope>
    <source>
        <strain evidence="2 3">WP1</strain>
    </source>
</reference>
<feature type="compositionally biased region" description="Basic residues" evidence="1">
    <location>
        <begin position="193"/>
        <end position="219"/>
    </location>
</feature>
<name>A0A0P9EJ24_RHOGW</name>
<protein>
    <submittedName>
        <fullName evidence="2">Uncharacterized protein</fullName>
    </submittedName>
</protein>
<dbReference type="Proteomes" id="UP000053890">
    <property type="component" value="Unassembled WGS sequence"/>
</dbReference>
<accession>A0A0P9EJ24</accession>
<keyword evidence="3" id="KW-1185">Reference proteome</keyword>
<feature type="region of interest" description="Disordered" evidence="1">
    <location>
        <begin position="183"/>
        <end position="225"/>
    </location>
</feature>
<dbReference type="RefSeq" id="XP_018269549.1">
    <property type="nucleotide sequence ID" value="XM_018417467.1"/>
</dbReference>
<evidence type="ECO:0000313" key="2">
    <source>
        <dbReference type="EMBL" id="KPV73500.1"/>
    </source>
</evidence>
<feature type="compositionally biased region" description="Basic residues" evidence="1">
    <location>
        <begin position="53"/>
        <end position="87"/>
    </location>
</feature>
<gene>
    <name evidence="2" type="ORF">RHOBADRAFT_54719</name>
</gene>
<feature type="region of interest" description="Disordered" evidence="1">
    <location>
        <begin position="1"/>
        <end position="91"/>
    </location>
</feature>
<proteinExistence type="predicted"/>
<sequence length="398" mass="45204">ERPGHRAGTARSLAQGHSARPVAHPRLPGPPAATWRRAVRPSSPEAPHPGTPSRRRPVCRHLRPPRAPRPQGHRHPRARRPSSRRPLARPPHLACACRPSCTCRARQASCARQRRRSRRRQAALFLTDRVDLGSSCSECGTARRGDDEARPHPLALATSRRVIYHDQFDPPLPAARVVHPPGLVVGHDARPDGRRRRAPARARSDKRRARPRWRRRQRRPERAPRVAQHAAVRQFARLDVPPVLVDRARSLFLCTPTGPSLDHLPRPVARRAQRAPRRLGTAPRIHRPGADALERARFARPLARAARALDRERRSSAGPLVARLFGVVLWRVWRRCGRDWSGRRRRSRRGRRARRRVRLYELCGGAERERGGRREPRGAAQEPGRGDVEQVQCEVEQS</sequence>
<dbReference type="EMBL" id="KQ474082">
    <property type="protein sequence ID" value="KPV73500.1"/>
    <property type="molecule type" value="Genomic_DNA"/>
</dbReference>